<evidence type="ECO:0000256" key="1">
    <source>
        <dbReference type="ARBA" id="ARBA00004141"/>
    </source>
</evidence>
<reference evidence="11" key="1">
    <citation type="journal article" date="2021" name="Nat. Microbiol.">
        <title>Cocultivation of an ultrasmall environmental parasitic bacterium with lytic ability against bacteria associated with wastewater foams.</title>
        <authorList>
            <person name="Batinovic S."/>
            <person name="Rose J.J.A."/>
            <person name="Ratcliffe J."/>
            <person name="Seviour R.J."/>
            <person name="Petrovski S."/>
        </authorList>
    </citation>
    <scope>NUCLEOTIDE SEQUENCE</scope>
    <source>
        <strain evidence="11">JR1</strain>
    </source>
</reference>
<keyword evidence="5" id="KW-0808">Transferase</keyword>
<dbReference type="AlphaFoldDB" id="A0A857MMI7"/>
<dbReference type="Pfam" id="PF02397">
    <property type="entry name" value="Bac_transf"/>
    <property type="match status" value="1"/>
</dbReference>
<comment type="subcellular location">
    <subcellularLocation>
        <location evidence="2">Cell membrane</location>
    </subcellularLocation>
    <subcellularLocation>
        <location evidence="1">Membrane</location>
        <topology evidence="1">Multi-pass membrane protein</topology>
    </subcellularLocation>
</comment>
<evidence type="ECO:0000313" key="11">
    <source>
        <dbReference type="EMBL" id="QHN43308.1"/>
    </source>
</evidence>
<evidence type="ECO:0000256" key="5">
    <source>
        <dbReference type="ARBA" id="ARBA00022679"/>
    </source>
</evidence>
<dbReference type="InterPro" id="IPR003362">
    <property type="entry name" value="Bact_transf"/>
</dbReference>
<feature type="transmembrane region" description="Helical" evidence="9">
    <location>
        <begin position="12"/>
        <end position="30"/>
    </location>
</feature>
<keyword evidence="12" id="KW-1185">Reference proteome</keyword>
<dbReference type="PANTHER" id="PTHR30576">
    <property type="entry name" value="COLANIC BIOSYNTHESIS UDP-GLUCOSE LIPID CARRIER TRANSFERASE"/>
    <property type="match status" value="1"/>
</dbReference>
<dbReference type="GO" id="GO:0016780">
    <property type="term" value="F:phosphotransferase activity, for other substituted phosphate groups"/>
    <property type="evidence" value="ECO:0007669"/>
    <property type="project" value="TreeGrafter"/>
</dbReference>
<evidence type="ECO:0000259" key="10">
    <source>
        <dbReference type="Pfam" id="PF02397"/>
    </source>
</evidence>
<evidence type="ECO:0000256" key="4">
    <source>
        <dbReference type="ARBA" id="ARBA00022475"/>
    </source>
</evidence>
<feature type="transmembrane region" description="Helical" evidence="9">
    <location>
        <begin position="108"/>
        <end position="127"/>
    </location>
</feature>
<keyword evidence="4" id="KW-1003">Cell membrane</keyword>
<keyword evidence="6 9" id="KW-0812">Transmembrane</keyword>
<feature type="transmembrane region" description="Helical" evidence="9">
    <location>
        <begin position="50"/>
        <end position="70"/>
    </location>
</feature>
<gene>
    <name evidence="11" type="ORF">GII36_05680</name>
</gene>
<evidence type="ECO:0000313" key="12">
    <source>
        <dbReference type="Proteomes" id="UP001059824"/>
    </source>
</evidence>
<dbReference type="NCBIfam" id="TIGR03025">
    <property type="entry name" value="EPS_sugtrans"/>
    <property type="match status" value="1"/>
</dbReference>
<dbReference type="InterPro" id="IPR017475">
    <property type="entry name" value="EPS_sugar_tfrase"/>
</dbReference>
<comment type="similarity">
    <text evidence="3">Belongs to the bacterial sugar transferase family.</text>
</comment>
<dbReference type="EMBL" id="CP045921">
    <property type="protein sequence ID" value="QHN43308.1"/>
    <property type="molecule type" value="Genomic_DNA"/>
</dbReference>
<evidence type="ECO:0000256" key="8">
    <source>
        <dbReference type="ARBA" id="ARBA00023136"/>
    </source>
</evidence>
<feature type="domain" description="Bacterial sugar transferase" evidence="10">
    <location>
        <begin position="278"/>
        <end position="472"/>
    </location>
</feature>
<protein>
    <submittedName>
        <fullName evidence="11">Exopolysaccharide biosynthesis polyprenyl glycosylphosphotransferase</fullName>
    </submittedName>
</protein>
<evidence type="ECO:0000256" key="3">
    <source>
        <dbReference type="ARBA" id="ARBA00006464"/>
    </source>
</evidence>
<keyword evidence="7 9" id="KW-1133">Transmembrane helix</keyword>
<dbReference type="Proteomes" id="UP001059824">
    <property type="component" value="Chromosome"/>
</dbReference>
<feature type="transmembrane region" description="Helical" evidence="9">
    <location>
        <begin position="82"/>
        <end position="102"/>
    </location>
</feature>
<dbReference type="GO" id="GO:0005886">
    <property type="term" value="C:plasma membrane"/>
    <property type="evidence" value="ECO:0007669"/>
    <property type="project" value="UniProtKB-SubCell"/>
</dbReference>
<evidence type="ECO:0000256" key="9">
    <source>
        <dbReference type="SAM" id="Phobius"/>
    </source>
</evidence>
<dbReference type="KEGG" id="mama:GII36_05680"/>
<dbReference type="PANTHER" id="PTHR30576:SF4">
    <property type="entry name" value="UNDECAPRENYL-PHOSPHATE GALACTOSE PHOSPHOTRANSFERASE"/>
    <property type="match status" value="1"/>
</dbReference>
<evidence type="ECO:0000256" key="6">
    <source>
        <dbReference type="ARBA" id="ARBA00022692"/>
    </source>
</evidence>
<proteinExistence type="inferred from homology"/>
<sequence>MLGRNSQYYSLFLLIVDTFVLVLALTLAYVLRVQYDNRPLVADVYAFEYISGLLIILPFWIATFALLGLYSPSIYNRRLSEWGRIGAGSFIGILLILGWEFVSGETLFPARLVALYALIGSFALIVVERELLRWLRSTLFRYGVGTSRVLLIGSSAALTDLATNLADTRKSGYEIIAIAGPKKLVPAQLPVLHYPQVESALKFIDSNRITTIIQTDMYEDEARNQAVLSAAQTRHISYNFIPGEPEFYTGKNTVDVFMGYPMISVSQTPLIGWGAIAKAIFDAIASLLLVIILSPVYLLLIVLQLIFNPGPIFYVSNRLSQFSKPVRLVKFRSMSSKYGKKDAAEEFRAMGREDLAREYETHRKVADDPRITRFGNFLRKTSLDELPQLFNVLRGDLSLVGPRPILPQEAKFSRSRTALLHSVKSGVTGLWQVSGRSNLNFEERIELEMFYAQNWSFWLDIKILFKTVGVVLFRRGAK</sequence>
<name>A0A857MMI7_9BACT</name>
<accession>A0A857MMI7</accession>
<evidence type="ECO:0000256" key="2">
    <source>
        <dbReference type="ARBA" id="ARBA00004236"/>
    </source>
</evidence>
<keyword evidence="8 9" id="KW-0472">Membrane</keyword>
<evidence type="ECO:0000256" key="7">
    <source>
        <dbReference type="ARBA" id="ARBA00022989"/>
    </source>
</evidence>
<organism evidence="11 12">
    <name type="scientific">Candidatus Mycosynbacter amalyticus</name>
    <dbReference type="NCBI Taxonomy" id="2665156"/>
    <lineage>
        <taxon>Bacteria</taxon>
        <taxon>Candidatus Saccharimonadota</taxon>
        <taxon>Candidatus Saccharimonadota incertae sedis</taxon>
        <taxon>Candidatus Mycosynbacter</taxon>
    </lineage>
</organism>
<feature type="transmembrane region" description="Helical" evidence="9">
    <location>
        <begin position="287"/>
        <end position="307"/>
    </location>
</feature>
<dbReference type="Pfam" id="PF13727">
    <property type="entry name" value="CoA_binding_3"/>
    <property type="match status" value="1"/>
</dbReference>
<dbReference type="RefSeq" id="WP_260763359.1">
    <property type="nucleotide sequence ID" value="NZ_CP045921.1"/>
</dbReference>